<evidence type="ECO:0000259" key="7">
    <source>
        <dbReference type="Pfam" id="PF17917"/>
    </source>
</evidence>
<organism evidence="8 9">
    <name type="scientific">Popillia japonica</name>
    <name type="common">Japanese beetle</name>
    <dbReference type="NCBI Taxonomy" id="7064"/>
    <lineage>
        <taxon>Eukaryota</taxon>
        <taxon>Metazoa</taxon>
        <taxon>Ecdysozoa</taxon>
        <taxon>Arthropoda</taxon>
        <taxon>Hexapoda</taxon>
        <taxon>Insecta</taxon>
        <taxon>Pterygota</taxon>
        <taxon>Neoptera</taxon>
        <taxon>Endopterygota</taxon>
        <taxon>Coleoptera</taxon>
        <taxon>Polyphaga</taxon>
        <taxon>Scarabaeiformia</taxon>
        <taxon>Scarabaeidae</taxon>
        <taxon>Rutelinae</taxon>
        <taxon>Popillia</taxon>
    </lineage>
</organism>
<dbReference type="InterPro" id="IPR043502">
    <property type="entry name" value="DNA/RNA_pol_sf"/>
</dbReference>
<dbReference type="PANTHER" id="PTHR37984">
    <property type="entry name" value="PROTEIN CBG26694"/>
    <property type="match status" value="1"/>
</dbReference>
<keyword evidence="4" id="KW-0255">Endonuclease</keyword>
<proteinExistence type="predicted"/>
<dbReference type="GO" id="GO:0003964">
    <property type="term" value="F:RNA-directed DNA polymerase activity"/>
    <property type="evidence" value="ECO:0007669"/>
    <property type="project" value="UniProtKB-KW"/>
</dbReference>
<name>A0AAW1L1N2_POPJA</name>
<evidence type="ECO:0000256" key="6">
    <source>
        <dbReference type="ARBA" id="ARBA00022918"/>
    </source>
</evidence>
<dbReference type="PANTHER" id="PTHR37984:SF5">
    <property type="entry name" value="PROTEIN NYNRIN-LIKE"/>
    <property type="match status" value="1"/>
</dbReference>
<dbReference type="GO" id="GO:0016787">
    <property type="term" value="F:hydrolase activity"/>
    <property type="evidence" value="ECO:0007669"/>
    <property type="project" value="UniProtKB-KW"/>
</dbReference>
<gene>
    <name evidence="8" type="ORF">QE152_g17084</name>
</gene>
<dbReference type="Proteomes" id="UP001458880">
    <property type="component" value="Unassembled WGS sequence"/>
</dbReference>
<dbReference type="EMBL" id="JASPKY010000168">
    <property type="protein sequence ID" value="KAK9728640.1"/>
    <property type="molecule type" value="Genomic_DNA"/>
</dbReference>
<evidence type="ECO:0000256" key="4">
    <source>
        <dbReference type="ARBA" id="ARBA00022759"/>
    </source>
</evidence>
<evidence type="ECO:0000313" key="8">
    <source>
        <dbReference type="EMBL" id="KAK9728640.1"/>
    </source>
</evidence>
<comment type="caution">
    <text evidence="8">The sequence shown here is derived from an EMBL/GenBank/DDBJ whole genome shotgun (WGS) entry which is preliminary data.</text>
</comment>
<keyword evidence="9" id="KW-1185">Reference proteome</keyword>
<reference evidence="8 9" key="1">
    <citation type="journal article" date="2024" name="BMC Genomics">
        <title>De novo assembly and annotation of Popillia japonica's genome with initial clues to its potential as an invasive pest.</title>
        <authorList>
            <person name="Cucini C."/>
            <person name="Boschi S."/>
            <person name="Funari R."/>
            <person name="Cardaioli E."/>
            <person name="Iannotti N."/>
            <person name="Marturano G."/>
            <person name="Paoli F."/>
            <person name="Bruttini M."/>
            <person name="Carapelli A."/>
            <person name="Frati F."/>
            <person name="Nardi F."/>
        </authorList>
    </citation>
    <scope>NUCLEOTIDE SEQUENCE [LARGE SCALE GENOMIC DNA]</scope>
    <source>
        <strain evidence="8">DMR45628</strain>
    </source>
</reference>
<accession>A0AAW1L1N2</accession>
<sequence>MNPQDVSKTAFSTPSGILLEILHNYRSSSLDMAKIRERIKFQINTLEWKFFIITDHRPLTWLKSAKESSSKLTRWNLDLDEYDYEIFCKSGNSNKVADALSRIATIPTRIQRID</sequence>
<protein>
    <submittedName>
        <fullName evidence="8">RNase H-like domain found in reverse transcriptase</fullName>
    </submittedName>
</protein>
<dbReference type="SUPFAM" id="SSF56672">
    <property type="entry name" value="DNA/RNA polymerases"/>
    <property type="match status" value="1"/>
</dbReference>
<feature type="domain" description="Reverse transcriptase RNase H-like" evidence="7">
    <location>
        <begin position="40"/>
        <end position="82"/>
    </location>
</feature>
<dbReference type="InterPro" id="IPR050951">
    <property type="entry name" value="Retrovirus_Pol_polyprotein"/>
</dbReference>
<keyword evidence="3" id="KW-0540">Nuclease</keyword>
<keyword evidence="6 8" id="KW-0695">RNA-directed DNA polymerase</keyword>
<dbReference type="InterPro" id="IPR041373">
    <property type="entry name" value="RT_RNaseH"/>
</dbReference>
<evidence type="ECO:0000256" key="1">
    <source>
        <dbReference type="ARBA" id="ARBA00022679"/>
    </source>
</evidence>
<evidence type="ECO:0000256" key="2">
    <source>
        <dbReference type="ARBA" id="ARBA00022695"/>
    </source>
</evidence>
<dbReference type="AlphaFoldDB" id="A0AAW1L1N2"/>
<evidence type="ECO:0000313" key="9">
    <source>
        <dbReference type="Proteomes" id="UP001458880"/>
    </source>
</evidence>
<dbReference type="Pfam" id="PF17917">
    <property type="entry name" value="RT_RNaseH"/>
    <property type="match status" value="1"/>
</dbReference>
<keyword evidence="2" id="KW-0548">Nucleotidyltransferase</keyword>
<keyword evidence="1" id="KW-0808">Transferase</keyword>
<dbReference type="GO" id="GO:0004519">
    <property type="term" value="F:endonuclease activity"/>
    <property type="evidence" value="ECO:0007669"/>
    <property type="project" value="UniProtKB-KW"/>
</dbReference>
<evidence type="ECO:0000256" key="5">
    <source>
        <dbReference type="ARBA" id="ARBA00022801"/>
    </source>
</evidence>
<evidence type="ECO:0000256" key="3">
    <source>
        <dbReference type="ARBA" id="ARBA00022722"/>
    </source>
</evidence>
<keyword evidence="5" id="KW-0378">Hydrolase</keyword>